<evidence type="ECO:0000313" key="3">
    <source>
        <dbReference type="Proteomes" id="UP000278792"/>
    </source>
</evidence>
<sequence length="162" mass="18787">MRDDNQLSLEESLIFERYKHLIARQDHLDSLVSSNVATAIKVTTALCTLFFVAISFFFKEMDKPDVRHLTLLIQFCSVTGGIFYLLISLQTLANIFAWFGYRKDEVELLELANTILKRDKPDPRNFLTWQETWFLFVTLTLACTSWVVWIRAVEFAVKLAGI</sequence>
<proteinExistence type="predicted"/>
<dbReference type="RefSeq" id="WP_123781915.1">
    <property type="nucleotide sequence ID" value="NZ_RKIK01000022.1"/>
</dbReference>
<keyword evidence="1" id="KW-0472">Membrane</keyword>
<reference evidence="2 3" key="1">
    <citation type="submission" date="2018-11" db="EMBL/GenBank/DDBJ databases">
        <title>Vibrio ponticus strain CAIM 1751 pathogenic for the snapper Lutjanus guttatus.</title>
        <authorList>
            <person name="Soto-Rodriguez S."/>
            <person name="Lozano-Olvera R."/>
            <person name="Gomez-Gil B."/>
        </authorList>
    </citation>
    <scope>NUCLEOTIDE SEQUENCE [LARGE SCALE GENOMIC DNA]</scope>
    <source>
        <strain evidence="2 3">CAIM 1751</strain>
    </source>
</reference>
<evidence type="ECO:0000256" key="1">
    <source>
        <dbReference type="SAM" id="Phobius"/>
    </source>
</evidence>
<feature type="transmembrane region" description="Helical" evidence="1">
    <location>
        <begin position="133"/>
        <end position="153"/>
    </location>
</feature>
<keyword evidence="1" id="KW-0812">Transmembrane</keyword>
<dbReference type="Proteomes" id="UP000278792">
    <property type="component" value="Unassembled WGS sequence"/>
</dbReference>
<evidence type="ECO:0000313" key="2">
    <source>
        <dbReference type="EMBL" id="ROV60401.1"/>
    </source>
</evidence>
<organism evidence="2 3">
    <name type="scientific">Vibrio ponticus</name>
    <dbReference type="NCBI Taxonomy" id="265668"/>
    <lineage>
        <taxon>Bacteria</taxon>
        <taxon>Pseudomonadati</taxon>
        <taxon>Pseudomonadota</taxon>
        <taxon>Gammaproteobacteria</taxon>
        <taxon>Vibrionales</taxon>
        <taxon>Vibrionaceae</taxon>
        <taxon>Vibrio</taxon>
    </lineage>
</organism>
<comment type="caution">
    <text evidence="2">The sequence shown here is derived from an EMBL/GenBank/DDBJ whole genome shotgun (WGS) entry which is preliminary data.</text>
</comment>
<feature type="transmembrane region" description="Helical" evidence="1">
    <location>
        <begin position="36"/>
        <end position="58"/>
    </location>
</feature>
<keyword evidence="1" id="KW-1133">Transmembrane helix</keyword>
<gene>
    <name evidence="2" type="ORF">EGH82_09630</name>
</gene>
<dbReference type="AlphaFoldDB" id="A0A3N3E0Y3"/>
<feature type="transmembrane region" description="Helical" evidence="1">
    <location>
        <begin position="70"/>
        <end position="99"/>
    </location>
</feature>
<dbReference type="EMBL" id="RKIK01000022">
    <property type="protein sequence ID" value="ROV60401.1"/>
    <property type="molecule type" value="Genomic_DNA"/>
</dbReference>
<name>A0A3N3E0Y3_9VIBR</name>
<protein>
    <submittedName>
        <fullName evidence="2">Uncharacterized protein</fullName>
    </submittedName>
</protein>
<accession>A0A3N3E0Y3</accession>